<protein>
    <submittedName>
        <fullName evidence="4">DUF4445 domain-containing protein</fullName>
    </submittedName>
</protein>
<dbReference type="InterPro" id="IPR042259">
    <property type="entry name" value="Raco-like_middle_sf"/>
</dbReference>
<accession>A0A9D2BIJ1</accession>
<dbReference type="Gene3D" id="3.10.20.880">
    <property type="match status" value="1"/>
</dbReference>
<dbReference type="EMBL" id="DXEK01000122">
    <property type="protein sequence ID" value="HIX77368.1"/>
    <property type="molecule type" value="Genomic_DNA"/>
</dbReference>
<feature type="domain" description="RACo C-terminal" evidence="1">
    <location>
        <begin position="247"/>
        <end position="498"/>
    </location>
</feature>
<feature type="domain" description="RACo linker region" evidence="2">
    <location>
        <begin position="5"/>
        <end position="81"/>
    </location>
</feature>
<comment type="caution">
    <text evidence="4">The sequence shown here is derived from an EMBL/GenBank/DDBJ whole genome shotgun (WGS) entry which is preliminary data.</text>
</comment>
<dbReference type="Pfam" id="PF17651">
    <property type="entry name" value="Raco_middle"/>
    <property type="match status" value="1"/>
</dbReference>
<dbReference type="Pfam" id="PF14574">
    <property type="entry name" value="RACo_C_ter"/>
    <property type="match status" value="1"/>
</dbReference>
<dbReference type="InterPro" id="IPR041414">
    <property type="entry name" value="Raco-like_middle"/>
</dbReference>
<dbReference type="AlphaFoldDB" id="A0A9D2BIJ1"/>
<evidence type="ECO:0000259" key="3">
    <source>
        <dbReference type="Pfam" id="PF17651"/>
    </source>
</evidence>
<reference evidence="4" key="2">
    <citation type="submission" date="2021-04" db="EMBL/GenBank/DDBJ databases">
        <authorList>
            <person name="Gilroy R."/>
        </authorList>
    </citation>
    <scope>NUCLEOTIDE SEQUENCE</scope>
    <source>
        <strain evidence="4">CHK183-1962</strain>
    </source>
</reference>
<evidence type="ECO:0000259" key="2">
    <source>
        <dbReference type="Pfam" id="PF17650"/>
    </source>
</evidence>
<name>A0A9D2BIJ1_9FIRM</name>
<gene>
    <name evidence="4" type="ORF">H9734_07225</name>
</gene>
<evidence type="ECO:0000259" key="1">
    <source>
        <dbReference type="Pfam" id="PF14574"/>
    </source>
</evidence>
<dbReference type="Pfam" id="PF17650">
    <property type="entry name" value="RACo_linker"/>
    <property type="match status" value="1"/>
</dbReference>
<reference evidence="4" key="1">
    <citation type="journal article" date="2021" name="PeerJ">
        <title>Extensive microbial diversity within the chicken gut microbiome revealed by metagenomics and culture.</title>
        <authorList>
            <person name="Gilroy R."/>
            <person name="Ravi A."/>
            <person name="Getino M."/>
            <person name="Pursley I."/>
            <person name="Horton D.L."/>
            <person name="Alikhan N.F."/>
            <person name="Baker D."/>
            <person name="Gharbi K."/>
            <person name="Hall N."/>
            <person name="Watson M."/>
            <person name="Adriaenssens E.M."/>
            <person name="Foster-Nyarko E."/>
            <person name="Jarju S."/>
            <person name="Secka A."/>
            <person name="Antonio M."/>
            <person name="Oren A."/>
            <person name="Chaudhuri R.R."/>
            <person name="La Ragione R."/>
            <person name="Hildebrand F."/>
            <person name="Pallen M.J."/>
        </authorList>
    </citation>
    <scope>NUCLEOTIDE SEQUENCE</scope>
    <source>
        <strain evidence="4">CHK183-1962</strain>
    </source>
</reference>
<dbReference type="InterPro" id="IPR040506">
    <property type="entry name" value="RACo_linker"/>
</dbReference>
<dbReference type="InterPro" id="IPR027980">
    <property type="entry name" value="RACo_C"/>
</dbReference>
<sequence>MEGLSHKIYLELEEPTEEDSRSSWDRIQDALREKFGQVLPSLAVLQALYPCCEDSGWKITVSLAYSEQGWRAVRLEPGNTANHHYGYCADLGSTTVVMRLVDCESGRSLGQVSVNNRQIAYGADILTRIFYCKDHPEHLQELTAAARDSFLEAMEALRRATGIGPESCICMTVAGNAAMMHFFYGLDPFCVFASPYALRTTHFPAYDGGALGLPVCGMVYSSPARANYLGGDIVSGVLASGLDRQEEIGVFLDIGTNGELVIGNQDFLLCGAGAAGPALEGGVVKTGMRAEQGAVSYVKLRDGVFHLTVIGGGTPRGICGSGIVDLLAELFLHGWVDIRGKFLPEISEKIQWREPEQEWAVEYAPDLWFYQSDITEFIKTKAAAHTMVEYLMRQIGLTMDDVGHFHVAGAFGTYLDKESAVAVGLYPDIDRDRIVSEGNASLEGAMYWLLHRRTGQRMEEILGKMEYIQFGAVDDFLHLMVAAEALPHTDLDQYPTVKEKLRKLSGRSE</sequence>
<dbReference type="PANTHER" id="PTHR42895">
    <property type="entry name" value="IRON-SULFUR CLUSTER-BINDING PROTEIN-RELATED"/>
    <property type="match status" value="1"/>
</dbReference>
<proteinExistence type="predicted"/>
<feature type="domain" description="RACo-like middle region" evidence="3">
    <location>
        <begin position="85"/>
        <end position="245"/>
    </location>
</feature>
<dbReference type="Gene3D" id="3.30.420.480">
    <property type="entry name" value="Domain of unknown function (DUF4445)"/>
    <property type="match status" value="1"/>
</dbReference>
<evidence type="ECO:0000313" key="4">
    <source>
        <dbReference type="EMBL" id="HIX77368.1"/>
    </source>
</evidence>
<dbReference type="Proteomes" id="UP000886890">
    <property type="component" value="Unassembled WGS sequence"/>
</dbReference>
<evidence type="ECO:0000313" key="5">
    <source>
        <dbReference type="Proteomes" id="UP000886890"/>
    </source>
</evidence>
<organism evidence="4 5">
    <name type="scientific">Candidatus Fusicatenibacter merdavium</name>
    <dbReference type="NCBI Taxonomy" id="2838600"/>
    <lineage>
        <taxon>Bacteria</taxon>
        <taxon>Bacillati</taxon>
        <taxon>Bacillota</taxon>
        <taxon>Clostridia</taxon>
        <taxon>Lachnospirales</taxon>
        <taxon>Lachnospiraceae</taxon>
        <taxon>Fusicatenibacter</taxon>
    </lineage>
</organism>
<dbReference type="PANTHER" id="PTHR42895:SF2">
    <property type="entry name" value="IRON-SULFUR CLUSTER PROTEIN"/>
    <property type="match status" value="1"/>
</dbReference>
<dbReference type="InterPro" id="IPR052911">
    <property type="entry name" value="Corrinoid_activation_enz"/>
</dbReference>